<keyword evidence="1" id="KW-0472">Membrane</keyword>
<reference evidence="2 3" key="1">
    <citation type="submission" date="2021-05" db="EMBL/GenBank/DDBJ databases">
        <title>Novel species in genus Cellulomonas.</title>
        <authorList>
            <person name="Zhang G."/>
        </authorList>
    </citation>
    <scope>NUCLEOTIDE SEQUENCE [LARGE SCALE GENOMIC DNA]</scope>
    <source>
        <strain evidence="3">zg-ZUI222</strain>
    </source>
</reference>
<gene>
    <name evidence="2" type="ORF">KG103_17955</name>
</gene>
<protein>
    <recommendedName>
        <fullName evidence="4">DUF3592 domain-containing protein</fullName>
    </recommendedName>
</protein>
<organism evidence="2 3">
    <name type="scientific">Cellulomonas wangleii</name>
    <dbReference type="NCBI Taxonomy" id="2816956"/>
    <lineage>
        <taxon>Bacteria</taxon>
        <taxon>Bacillati</taxon>
        <taxon>Actinomycetota</taxon>
        <taxon>Actinomycetes</taxon>
        <taxon>Micrococcales</taxon>
        <taxon>Cellulomonadaceae</taxon>
        <taxon>Cellulomonas</taxon>
    </lineage>
</organism>
<evidence type="ECO:0000313" key="3">
    <source>
        <dbReference type="Proteomes" id="UP000677804"/>
    </source>
</evidence>
<feature type="transmembrane region" description="Helical" evidence="1">
    <location>
        <begin position="26"/>
        <end position="49"/>
    </location>
</feature>
<evidence type="ECO:0008006" key="4">
    <source>
        <dbReference type="Google" id="ProtNLM"/>
    </source>
</evidence>
<evidence type="ECO:0000313" key="2">
    <source>
        <dbReference type="EMBL" id="QVI62262.1"/>
    </source>
</evidence>
<proteinExistence type="predicted"/>
<dbReference type="Proteomes" id="UP000677804">
    <property type="component" value="Chromosome"/>
</dbReference>
<name>A0ABX8D926_9CELL</name>
<keyword evidence="3" id="KW-1185">Reference proteome</keyword>
<dbReference type="EMBL" id="CP074405">
    <property type="protein sequence ID" value="QVI62262.1"/>
    <property type="molecule type" value="Genomic_DNA"/>
</dbReference>
<keyword evidence="1" id="KW-1133">Transmembrane helix</keyword>
<sequence>MDMIDGGAGRDTVRDVPWMGRGARAVVVLLALVLAGVGGVGGAVVHWFVVQPSDDELRAAAADLPLHGFRDVGGRGISGRWAPSFDRGSLHWDAVSESVVTTWDVADALRDEGWTVEDPGDGGVVHGRRDRVVVDVRPWGLEDGGTTASIAVGRGDVPPSPGLTAALGAAVGALLGVLGGVLGGRALAARHGPGSSTW</sequence>
<feature type="transmembrane region" description="Helical" evidence="1">
    <location>
        <begin position="163"/>
        <end position="182"/>
    </location>
</feature>
<accession>A0ABX8D926</accession>
<evidence type="ECO:0000256" key="1">
    <source>
        <dbReference type="SAM" id="Phobius"/>
    </source>
</evidence>
<keyword evidence="1" id="KW-0812">Transmembrane</keyword>
<dbReference type="RefSeq" id="WP_207339828.1">
    <property type="nucleotide sequence ID" value="NZ_CP074405.1"/>
</dbReference>